<dbReference type="InterPro" id="IPR001789">
    <property type="entry name" value="Sig_transdc_resp-reg_receiver"/>
</dbReference>
<protein>
    <submittedName>
        <fullName evidence="5">Response regulator</fullName>
    </submittedName>
</protein>
<dbReference type="PANTHER" id="PTHR45339">
    <property type="entry name" value="HYBRID SIGNAL TRANSDUCTION HISTIDINE KINASE J"/>
    <property type="match status" value="1"/>
</dbReference>
<reference evidence="5 6" key="1">
    <citation type="submission" date="2024-02" db="EMBL/GenBank/DDBJ databases">
        <title>A novel Gemmatimonadota bacterium.</title>
        <authorList>
            <person name="Du Z.-J."/>
            <person name="Ye Y.-Q."/>
        </authorList>
    </citation>
    <scope>NUCLEOTIDE SEQUENCE [LARGE SCALE GENOMIC DNA]</scope>
    <source>
        <strain evidence="5 6">DH-20</strain>
    </source>
</reference>
<proteinExistence type="predicted"/>
<accession>A0ABU9E756</accession>
<dbReference type="PROSITE" id="PS50110">
    <property type="entry name" value="RESPONSE_REGULATORY"/>
    <property type="match status" value="1"/>
</dbReference>
<dbReference type="PANTHER" id="PTHR45339:SF1">
    <property type="entry name" value="HYBRID SIGNAL TRANSDUCTION HISTIDINE KINASE J"/>
    <property type="match status" value="1"/>
</dbReference>
<keyword evidence="1 3" id="KW-0597">Phosphoprotein</keyword>
<keyword evidence="2" id="KW-0902">Two-component regulatory system</keyword>
<dbReference type="EMBL" id="JBBHLI010000002">
    <property type="protein sequence ID" value="MEK9500361.1"/>
    <property type="molecule type" value="Genomic_DNA"/>
</dbReference>
<evidence type="ECO:0000256" key="2">
    <source>
        <dbReference type="ARBA" id="ARBA00023012"/>
    </source>
</evidence>
<dbReference type="RefSeq" id="WP_405275053.1">
    <property type="nucleotide sequence ID" value="NZ_CP144380.1"/>
</dbReference>
<name>A0ABU9E756_9BACT</name>
<dbReference type="Pfam" id="PF00072">
    <property type="entry name" value="Response_reg"/>
    <property type="match status" value="1"/>
</dbReference>
<sequence length="124" mass="14023">MKRRIAVVEDNPDNRLLVQAILEDDYEVSEFETGREAVEGLAEARPEVVLLDISLPEMDGTEVLAWIRTHHTLGPTPVIALTAHAMAGDRERYLEAGFDDYVSKPIVDEEVLTGAIRRWLDRPR</sequence>
<evidence type="ECO:0000259" key="4">
    <source>
        <dbReference type="PROSITE" id="PS50110"/>
    </source>
</evidence>
<gene>
    <name evidence="5" type="ORF">WI372_05180</name>
</gene>
<feature type="modified residue" description="4-aspartylphosphate" evidence="3">
    <location>
        <position position="52"/>
    </location>
</feature>
<evidence type="ECO:0000256" key="3">
    <source>
        <dbReference type="PROSITE-ProRule" id="PRU00169"/>
    </source>
</evidence>
<organism evidence="5 6">
    <name type="scientific">Gaopeijia maritima</name>
    <dbReference type="NCBI Taxonomy" id="3119007"/>
    <lineage>
        <taxon>Bacteria</taxon>
        <taxon>Pseudomonadati</taxon>
        <taxon>Gemmatimonadota</taxon>
        <taxon>Longimicrobiia</taxon>
        <taxon>Gaopeijiales</taxon>
        <taxon>Gaopeijiaceae</taxon>
        <taxon>Gaopeijia</taxon>
    </lineage>
</organism>
<keyword evidence="6" id="KW-1185">Reference proteome</keyword>
<dbReference type="SMART" id="SM00448">
    <property type="entry name" value="REC"/>
    <property type="match status" value="1"/>
</dbReference>
<evidence type="ECO:0000313" key="5">
    <source>
        <dbReference type="EMBL" id="MEK9500361.1"/>
    </source>
</evidence>
<dbReference type="Gene3D" id="3.40.50.2300">
    <property type="match status" value="1"/>
</dbReference>
<dbReference type="SUPFAM" id="SSF52172">
    <property type="entry name" value="CheY-like"/>
    <property type="match status" value="1"/>
</dbReference>
<dbReference type="InterPro" id="IPR011006">
    <property type="entry name" value="CheY-like_superfamily"/>
</dbReference>
<comment type="caution">
    <text evidence="5">The sequence shown here is derived from an EMBL/GenBank/DDBJ whole genome shotgun (WGS) entry which is preliminary data.</text>
</comment>
<evidence type="ECO:0000256" key="1">
    <source>
        <dbReference type="ARBA" id="ARBA00022553"/>
    </source>
</evidence>
<dbReference type="Proteomes" id="UP001484239">
    <property type="component" value="Unassembled WGS sequence"/>
</dbReference>
<evidence type="ECO:0000313" key="6">
    <source>
        <dbReference type="Proteomes" id="UP001484239"/>
    </source>
</evidence>
<feature type="domain" description="Response regulatory" evidence="4">
    <location>
        <begin position="4"/>
        <end position="119"/>
    </location>
</feature>